<evidence type="ECO:0000256" key="4">
    <source>
        <dbReference type="ARBA" id="ARBA00022741"/>
    </source>
</evidence>
<dbReference type="PANTHER" id="PTHR24416:SF550">
    <property type="entry name" value="FIBROBLAST GROWTH FACTOR RECEPTOR HOMOLOG 1-RELATED"/>
    <property type="match status" value="1"/>
</dbReference>
<dbReference type="SMART" id="SM00219">
    <property type="entry name" value="TyrKc"/>
    <property type="match status" value="1"/>
</dbReference>
<evidence type="ECO:0000256" key="2">
    <source>
        <dbReference type="ARBA" id="ARBA00022692"/>
    </source>
</evidence>
<comment type="subcellular location">
    <subcellularLocation>
        <location evidence="1">Membrane</location>
    </subcellularLocation>
</comment>
<keyword evidence="4" id="KW-0547">Nucleotide-binding</keyword>
<evidence type="ECO:0000313" key="12">
    <source>
        <dbReference type="EMBL" id="CAF0779428.1"/>
    </source>
</evidence>
<reference evidence="12" key="1">
    <citation type="submission" date="2021-02" db="EMBL/GenBank/DDBJ databases">
        <authorList>
            <person name="Nowell W R."/>
        </authorList>
    </citation>
    <scope>NUCLEOTIDE SEQUENCE</scope>
</reference>
<evidence type="ECO:0000259" key="11">
    <source>
        <dbReference type="PROSITE" id="PS50011"/>
    </source>
</evidence>
<dbReference type="GO" id="GO:0007169">
    <property type="term" value="P:cell surface receptor protein tyrosine kinase signaling pathway"/>
    <property type="evidence" value="ECO:0007669"/>
    <property type="project" value="TreeGrafter"/>
</dbReference>
<evidence type="ECO:0000313" key="13">
    <source>
        <dbReference type="Proteomes" id="UP000663882"/>
    </source>
</evidence>
<dbReference type="GO" id="GO:0005886">
    <property type="term" value="C:plasma membrane"/>
    <property type="evidence" value="ECO:0007669"/>
    <property type="project" value="TreeGrafter"/>
</dbReference>
<dbReference type="SUPFAM" id="SSF53448">
    <property type="entry name" value="Nucleotide-diphospho-sugar transferases"/>
    <property type="match status" value="1"/>
</dbReference>
<dbReference type="InterPro" id="IPR007577">
    <property type="entry name" value="GlycoTrfase_DXD_sugar-bd_CS"/>
</dbReference>
<dbReference type="OrthoDB" id="10020246at2759"/>
<keyword evidence="8" id="KW-0675">Receptor</keyword>
<dbReference type="SUPFAM" id="SSF56112">
    <property type="entry name" value="Protein kinase-like (PK-like)"/>
    <property type="match status" value="1"/>
</dbReference>
<dbReference type="Proteomes" id="UP000663882">
    <property type="component" value="Unassembled WGS sequence"/>
</dbReference>
<proteinExistence type="predicted"/>
<evidence type="ECO:0000256" key="5">
    <source>
        <dbReference type="ARBA" id="ARBA00022840"/>
    </source>
</evidence>
<dbReference type="GO" id="GO:0004714">
    <property type="term" value="F:transmembrane receptor protein tyrosine kinase activity"/>
    <property type="evidence" value="ECO:0007669"/>
    <property type="project" value="TreeGrafter"/>
</dbReference>
<keyword evidence="7 10" id="KW-0472">Membrane</keyword>
<dbReference type="InterPro" id="IPR000719">
    <property type="entry name" value="Prot_kinase_dom"/>
</dbReference>
<gene>
    <name evidence="12" type="ORF">RFH988_LOCUS2811</name>
</gene>
<evidence type="ECO:0000256" key="10">
    <source>
        <dbReference type="SAM" id="Phobius"/>
    </source>
</evidence>
<keyword evidence="3" id="KW-0732">Signal</keyword>
<evidence type="ECO:0000256" key="9">
    <source>
        <dbReference type="SAM" id="MobiDB-lite"/>
    </source>
</evidence>
<keyword evidence="6 10" id="KW-1133">Transmembrane helix</keyword>
<dbReference type="GO" id="GO:0043235">
    <property type="term" value="C:receptor complex"/>
    <property type="evidence" value="ECO:0007669"/>
    <property type="project" value="TreeGrafter"/>
</dbReference>
<dbReference type="InterPro" id="IPR050122">
    <property type="entry name" value="RTK"/>
</dbReference>
<evidence type="ECO:0000256" key="7">
    <source>
        <dbReference type="ARBA" id="ARBA00023136"/>
    </source>
</evidence>
<dbReference type="FunFam" id="1.10.510.10:FF:000462">
    <property type="entry name" value="Receptor tyrosine kinase"/>
    <property type="match status" value="1"/>
</dbReference>
<protein>
    <recommendedName>
        <fullName evidence="11">Protein kinase domain-containing protein</fullName>
    </recommendedName>
</protein>
<dbReference type="PANTHER" id="PTHR24416">
    <property type="entry name" value="TYROSINE-PROTEIN KINASE RECEPTOR"/>
    <property type="match status" value="1"/>
</dbReference>
<dbReference type="PROSITE" id="PS50011">
    <property type="entry name" value="PROTEIN_KINASE_DOM"/>
    <property type="match status" value="1"/>
</dbReference>
<dbReference type="InterPro" id="IPR020635">
    <property type="entry name" value="Tyr_kinase_cat_dom"/>
</dbReference>
<dbReference type="InterPro" id="IPR008266">
    <property type="entry name" value="Tyr_kinase_AS"/>
</dbReference>
<dbReference type="GO" id="GO:0005524">
    <property type="term" value="F:ATP binding"/>
    <property type="evidence" value="ECO:0007669"/>
    <property type="project" value="UniProtKB-KW"/>
</dbReference>
<dbReference type="EMBL" id="CAJNOO010000062">
    <property type="protein sequence ID" value="CAF0779428.1"/>
    <property type="molecule type" value="Genomic_DNA"/>
</dbReference>
<dbReference type="AlphaFoldDB" id="A0A813R9J5"/>
<evidence type="ECO:0000256" key="8">
    <source>
        <dbReference type="ARBA" id="ARBA00023170"/>
    </source>
</evidence>
<evidence type="ECO:0000256" key="3">
    <source>
        <dbReference type="ARBA" id="ARBA00022729"/>
    </source>
</evidence>
<name>A0A813R9J5_9BILA</name>
<dbReference type="Gene3D" id="3.90.550.20">
    <property type="match status" value="1"/>
</dbReference>
<feature type="compositionally biased region" description="Low complexity" evidence="9">
    <location>
        <begin position="595"/>
        <end position="612"/>
    </location>
</feature>
<dbReference type="InterPro" id="IPR001245">
    <property type="entry name" value="Ser-Thr/Tyr_kinase_cat_dom"/>
</dbReference>
<sequence>MQCIIHCRNRTVFLSSFTLFILLLTYILYPWFYIAWLWRKSDINYIDFPVASKQLNNTLINVPAIIHQTWHDTDTIPIDWQQASKSCQSFHPNYEYHLWTDKDARRLIEKEFPCLLSTYDSYSYDIQRADIIRLIALYIYGGIYLDLDIICLKSFDQLRTYKFVLPKTMPVGLSNDFILAAPKHPFLLQVLNDLPKYNRNYLTKYATVMFSTGPMFLTHEASYYRNRFSISVLSEELYGKYTHNSSRSLFRHLKASSWHGNDAAIVKWIYRQRTILFSFQRFLKNKYDSSKYSTENQKDATSEEIENLLKELSVMKMVGKHANIISLLGCCTKGGQVMLIVEYAKYGNLRDYLRRKRPSGHILSGSFEQDENDNAYKQDDNDDLKRSLTTLDLIFFCLQTATGMEYLHSKKCIHRDLAARNVLLAENRICKIADFGLARDLTQTYYYRKQTDGRVPVKWMSPEALFDRKFSTKSDVWSFSILAWEIMTYGGSPYPSIAAEQLFDYLKNGNRMNQPANCPNEIFQLIELCWTFKESLRPTFTQICESLRCYLYGSSPIDYSDLDYVDLPPLSSPSMSDCASTTILPISTSGIATDTNSHSQTTTAATSASSLS</sequence>
<keyword evidence="2 10" id="KW-0812">Transmembrane</keyword>
<evidence type="ECO:0000256" key="6">
    <source>
        <dbReference type="ARBA" id="ARBA00022989"/>
    </source>
</evidence>
<dbReference type="PRINTS" id="PR00109">
    <property type="entry name" value="TYRKINASE"/>
</dbReference>
<feature type="domain" description="Protein kinase" evidence="11">
    <location>
        <begin position="227"/>
        <end position="551"/>
    </location>
</feature>
<keyword evidence="5" id="KW-0067">ATP-binding</keyword>
<dbReference type="Pfam" id="PF04488">
    <property type="entry name" value="Gly_transf_sug"/>
    <property type="match status" value="1"/>
</dbReference>
<evidence type="ECO:0000256" key="1">
    <source>
        <dbReference type="ARBA" id="ARBA00004370"/>
    </source>
</evidence>
<accession>A0A813R9J5</accession>
<dbReference type="PROSITE" id="PS00109">
    <property type="entry name" value="PROTEIN_KINASE_TYR"/>
    <property type="match status" value="1"/>
</dbReference>
<dbReference type="Gene3D" id="3.30.200.20">
    <property type="entry name" value="Phosphorylase Kinase, domain 1"/>
    <property type="match status" value="1"/>
</dbReference>
<feature type="transmembrane region" description="Helical" evidence="10">
    <location>
        <begin position="12"/>
        <end position="38"/>
    </location>
</feature>
<dbReference type="Pfam" id="PF07714">
    <property type="entry name" value="PK_Tyr_Ser-Thr"/>
    <property type="match status" value="1"/>
</dbReference>
<feature type="region of interest" description="Disordered" evidence="9">
    <location>
        <begin position="593"/>
        <end position="612"/>
    </location>
</feature>
<organism evidence="12 13">
    <name type="scientific">Rotaria sordida</name>
    <dbReference type="NCBI Taxonomy" id="392033"/>
    <lineage>
        <taxon>Eukaryota</taxon>
        <taxon>Metazoa</taxon>
        <taxon>Spiralia</taxon>
        <taxon>Gnathifera</taxon>
        <taxon>Rotifera</taxon>
        <taxon>Eurotatoria</taxon>
        <taxon>Bdelloidea</taxon>
        <taxon>Philodinida</taxon>
        <taxon>Philodinidae</taxon>
        <taxon>Rotaria</taxon>
    </lineage>
</organism>
<comment type="caution">
    <text evidence="12">The sequence shown here is derived from an EMBL/GenBank/DDBJ whole genome shotgun (WGS) entry which is preliminary data.</text>
</comment>
<dbReference type="InterPro" id="IPR011009">
    <property type="entry name" value="Kinase-like_dom_sf"/>
</dbReference>
<dbReference type="InterPro" id="IPR029044">
    <property type="entry name" value="Nucleotide-diphossugar_trans"/>
</dbReference>
<dbReference type="Gene3D" id="1.10.510.10">
    <property type="entry name" value="Transferase(Phosphotransferase) domain 1"/>
    <property type="match status" value="1"/>
</dbReference>